<dbReference type="PANTHER" id="PTHR22814:SF336">
    <property type="entry name" value="HEAVY METAL-ASSOCIATED ISOPRENYLATED PLANT PROTEIN 23"/>
    <property type="match status" value="1"/>
</dbReference>
<proteinExistence type="predicted"/>
<sequence>MGGTLDYFSSLLGNGHNYKKKKKQFQTVELKVRMDYEGCELKVRNALTSTKGVQSVAVNRKQYKVTVRGFVEPHKVMKKVQSTGKKVEIWPYVLTTWLPTPMLPRPMTRRHSLSMSGMWRSLQPPAK</sequence>
<evidence type="ECO:0000313" key="4">
    <source>
        <dbReference type="Proteomes" id="UP001222027"/>
    </source>
</evidence>
<dbReference type="InterPro" id="IPR006121">
    <property type="entry name" value="HMA_dom"/>
</dbReference>
<dbReference type="Pfam" id="PF00403">
    <property type="entry name" value="HMA"/>
    <property type="match status" value="1"/>
</dbReference>
<dbReference type="EMBL" id="JAQQAF010000006">
    <property type="protein sequence ID" value="KAJ8477824.1"/>
    <property type="molecule type" value="Genomic_DNA"/>
</dbReference>
<dbReference type="Gene3D" id="3.30.70.100">
    <property type="match status" value="1"/>
</dbReference>
<keyword evidence="1" id="KW-0479">Metal-binding</keyword>
<reference evidence="3 4" key="1">
    <citation type="submission" date="2022-12" db="EMBL/GenBank/DDBJ databases">
        <title>Chromosome-scale assembly of the Ensete ventricosum genome.</title>
        <authorList>
            <person name="Dussert Y."/>
            <person name="Stocks J."/>
            <person name="Wendawek A."/>
            <person name="Woldeyes F."/>
            <person name="Nichols R.A."/>
            <person name="Borrell J.S."/>
        </authorList>
    </citation>
    <scope>NUCLEOTIDE SEQUENCE [LARGE SCALE GENOMIC DNA]</scope>
    <source>
        <strain evidence="4">cv. Maze</strain>
        <tissue evidence="3">Seeds</tissue>
    </source>
</reference>
<protein>
    <recommendedName>
        <fullName evidence="2">HMA domain-containing protein</fullName>
    </recommendedName>
</protein>
<accession>A0AAV8QM93</accession>
<organism evidence="3 4">
    <name type="scientific">Ensete ventricosum</name>
    <name type="common">Abyssinian banana</name>
    <name type="synonym">Musa ensete</name>
    <dbReference type="NCBI Taxonomy" id="4639"/>
    <lineage>
        <taxon>Eukaryota</taxon>
        <taxon>Viridiplantae</taxon>
        <taxon>Streptophyta</taxon>
        <taxon>Embryophyta</taxon>
        <taxon>Tracheophyta</taxon>
        <taxon>Spermatophyta</taxon>
        <taxon>Magnoliopsida</taxon>
        <taxon>Liliopsida</taxon>
        <taxon>Zingiberales</taxon>
        <taxon>Musaceae</taxon>
        <taxon>Ensete</taxon>
    </lineage>
</organism>
<feature type="domain" description="HMA" evidence="2">
    <location>
        <begin position="25"/>
        <end position="88"/>
    </location>
</feature>
<dbReference type="SUPFAM" id="SSF55008">
    <property type="entry name" value="HMA, heavy metal-associated domain"/>
    <property type="match status" value="1"/>
</dbReference>
<dbReference type="AlphaFoldDB" id="A0AAV8QM93"/>
<dbReference type="Proteomes" id="UP001222027">
    <property type="component" value="Unassembled WGS sequence"/>
</dbReference>
<evidence type="ECO:0000256" key="1">
    <source>
        <dbReference type="ARBA" id="ARBA00022723"/>
    </source>
</evidence>
<dbReference type="GO" id="GO:0046872">
    <property type="term" value="F:metal ion binding"/>
    <property type="evidence" value="ECO:0007669"/>
    <property type="project" value="UniProtKB-KW"/>
</dbReference>
<evidence type="ECO:0000259" key="2">
    <source>
        <dbReference type="PROSITE" id="PS50846"/>
    </source>
</evidence>
<dbReference type="PANTHER" id="PTHR22814">
    <property type="entry name" value="COPPER TRANSPORT PROTEIN ATOX1-RELATED"/>
    <property type="match status" value="1"/>
</dbReference>
<evidence type="ECO:0000313" key="3">
    <source>
        <dbReference type="EMBL" id="KAJ8477824.1"/>
    </source>
</evidence>
<name>A0AAV8QM93_ENSVE</name>
<dbReference type="CDD" id="cd00371">
    <property type="entry name" value="HMA"/>
    <property type="match status" value="1"/>
</dbReference>
<comment type="caution">
    <text evidence="3">The sequence shown here is derived from an EMBL/GenBank/DDBJ whole genome shotgun (WGS) entry which is preliminary data.</text>
</comment>
<dbReference type="PROSITE" id="PS50846">
    <property type="entry name" value="HMA_2"/>
    <property type="match status" value="1"/>
</dbReference>
<gene>
    <name evidence="3" type="ORF">OPV22_021551</name>
</gene>
<dbReference type="InterPro" id="IPR036163">
    <property type="entry name" value="HMA_dom_sf"/>
</dbReference>
<keyword evidence="4" id="KW-1185">Reference proteome</keyword>